<protein>
    <submittedName>
        <fullName evidence="2">Uncharacterized protein</fullName>
    </submittedName>
</protein>
<accession>A0A974CNL0</accession>
<gene>
    <name evidence="2" type="ORF">XELAEV_18032017mg</name>
</gene>
<dbReference type="AlphaFoldDB" id="A0A974CNL0"/>
<reference evidence="3" key="1">
    <citation type="journal article" date="2016" name="Nature">
        <title>Genome evolution in the allotetraploid frog Xenopus laevis.</title>
        <authorList>
            <person name="Session A.M."/>
            <person name="Uno Y."/>
            <person name="Kwon T."/>
            <person name="Chapman J.A."/>
            <person name="Toyoda A."/>
            <person name="Takahashi S."/>
            <person name="Fukui A."/>
            <person name="Hikosaka A."/>
            <person name="Suzuki A."/>
            <person name="Kondo M."/>
            <person name="van Heeringen S.J."/>
            <person name="Quigley I."/>
            <person name="Heinz S."/>
            <person name="Ogino H."/>
            <person name="Ochi H."/>
            <person name="Hellsten U."/>
            <person name="Lyons J.B."/>
            <person name="Simakov O."/>
            <person name="Putnam N."/>
            <person name="Stites J."/>
            <person name="Kuroki Y."/>
            <person name="Tanaka T."/>
            <person name="Michiue T."/>
            <person name="Watanabe M."/>
            <person name="Bogdanovic O."/>
            <person name="Lister R."/>
            <person name="Georgiou G."/>
            <person name="Paranjpe S.S."/>
            <person name="van Kruijsbergen I."/>
            <person name="Shu S."/>
            <person name="Carlson J."/>
            <person name="Kinoshita T."/>
            <person name="Ohta Y."/>
            <person name="Mawaribuchi S."/>
            <person name="Jenkins J."/>
            <person name="Grimwood J."/>
            <person name="Schmutz J."/>
            <person name="Mitros T."/>
            <person name="Mozaffari S.V."/>
            <person name="Suzuki Y."/>
            <person name="Haramoto Y."/>
            <person name="Yamamoto T.S."/>
            <person name="Takagi C."/>
            <person name="Heald R."/>
            <person name="Miller K."/>
            <person name="Haudenschild C."/>
            <person name="Kitzman J."/>
            <person name="Nakayama T."/>
            <person name="Izutsu Y."/>
            <person name="Robert J."/>
            <person name="Fortriede J."/>
            <person name="Burns K."/>
            <person name="Lotay V."/>
            <person name="Karimi K."/>
            <person name="Yasuoka Y."/>
            <person name="Dichmann D.S."/>
            <person name="Flajnik M.F."/>
            <person name="Houston D.W."/>
            <person name="Shendure J."/>
            <person name="DuPasquier L."/>
            <person name="Vize P.D."/>
            <person name="Zorn A.M."/>
            <person name="Ito M."/>
            <person name="Marcotte E.M."/>
            <person name="Wallingford J.B."/>
            <person name="Ito Y."/>
            <person name="Asashima M."/>
            <person name="Ueno N."/>
            <person name="Matsuda Y."/>
            <person name="Veenstra G.J."/>
            <person name="Fujiyama A."/>
            <person name="Harland R.M."/>
            <person name="Taira M."/>
            <person name="Rokhsar D.S."/>
        </authorList>
    </citation>
    <scope>NUCLEOTIDE SEQUENCE [LARGE SCALE GENOMIC DNA]</scope>
    <source>
        <strain evidence="3">J</strain>
    </source>
</reference>
<evidence type="ECO:0000256" key="1">
    <source>
        <dbReference type="SAM" id="MobiDB-lite"/>
    </source>
</evidence>
<organism evidence="2 3">
    <name type="scientific">Xenopus laevis</name>
    <name type="common">African clawed frog</name>
    <dbReference type="NCBI Taxonomy" id="8355"/>
    <lineage>
        <taxon>Eukaryota</taxon>
        <taxon>Metazoa</taxon>
        <taxon>Chordata</taxon>
        <taxon>Craniata</taxon>
        <taxon>Vertebrata</taxon>
        <taxon>Euteleostomi</taxon>
        <taxon>Amphibia</taxon>
        <taxon>Batrachia</taxon>
        <taxon>Anura</taxon>
        <taxon>Pipoidea</taxon>
        <taxon>Pipidae</taxon>
        <taxon>Xenopodinae</taxon>
        <taxon>Xenopus</taxon>
        <taxon>Xenopus</taxon>
    </lineage>
</organism>
<evidence type="ECO:0000313" key="3">
    <source>
        <dbReference type="Proteomes" id="UP000694892"/>
    </source>
</evidence>
<name>A0A974CNL0_XENLA</name>
<dbReference type="EMBL" id="CM004476">
    <property type="protein sequence ID" value="OCT76814.1"/>
    <property type="molecule type" value="Genomic_DNA"/>
</dbReference>
<feature type="region of interest" description="Disordered" evidence="1">
    <location>
        <begin position="67"/>
        <end position="107"/>
    </location>
</feature>
<dbReference type="Proteomes" id="UP000694892">
    <property type="component" value="Chromosome 6L"/>
</dbReference>
<evidence type="ECO:0000313" key="2">
    <source>
        <dbReference type="EMBL" id="OCT76814.1"/>
    </source>
</evidence>
<sequence length="125" mass="13526">MWIISRVPASPPFVHKPAAAVSSCCMEPCRNSSDLSYSVSCSRSCRSSASSGCRHSLIHQDPVRVTLVPRSPPTAPSLTRLSARTPDRHRSAAQRSPETKAIHTNTTVCKNSRQAPLSCIALSRD</sequence>
<proteinExistence type="predicted"/>